<organism evidence="2">
    <name type="scientific">freshwater metagenome</name>
    <dbReference type="NCBI Taxonomy" id="449393"/>
    <lineage>
        <taxon>unclassified sequences</taxon>
        <taxon>metagenomes</taxon>
        <taxon>ecological metagenomes</taxon>
    </lineage>
</organism>
<dbReference type="EMBL" id="CAEZYR010000007">
    <property type="protein sequence ID" value="CAB4728719.1"/>
    <property type="molecule type" value="Genomic_DNA"/>
</dbReference>
<evidence type="ECO:0000313" key="3">
    <source>
        <dbReference type="EMBL" id="CAB4924185.1"/>
    </source>
</evidence>
<proteinExistence type="predicted"/>
<accession>A0A6J7A8Y7</accession>
<dbReference type="EMBL" id="CAFBOS010000017">
    <property type="protein sequence ID" value="CAB4982412.1"/>
    <property type="molecule type" value="Genomic_DNA"/>
</dbReference>
<dbReference type="AlphaFoldDB" id="A0A6J7A8Y7"/>
<dbReference type="EMBL" id="CAFBMH010000104">
    <property type="protein sequence ID" value="CAB4924185.1"/>
    <property type="molecule type" value="Genomic_DNA"/>
</dbReference>
<reference evidence="2" key="1">
    <citation type="submission" date="2020-05" db="EMBL/GenBank/DDBJ databases">
        <authorList>
            <person name="Chiriac C."/>
            <person name="Salcher M."/>
            <person name="Ghai R."/>
            <person name="Kavagutti S V."/>
        </authorList>
    </citation>
    <scope>NUCLEOTIDE SEQUENCE</scope>
</reference>
<evidence type="ECO:0000313" key="1">
    <source>
        <dbReference type="EMBL" id="CAB4728719.1"/>
    </source>
</evidence>
<protein>
    <submittedName>
        <fullName evidence="2">Unannotated protein</fullName>
    </submittedName>
</protein>
<evidence type="ECO:0000313" key="4">
    <source>
        <dbReference type="EMBL" id="CAB4982412.1"/>
    </source>
</evidence>
<sequence>MNERKPVPTALLVLVAAVLLALLVLSAVTGQWAILVLGAVAVGAMAVPFRNRT</sequence>
<name>A0A6J7A8Y7_9ZZZZ</name>
<dbReference type="EMBL" id="CAFABA010000045">
    <property type="protein sequence ID" value="CAB4829313.1"/>
    <property type="molecule type" value="Genomic_DNA"/>
</dbReference>
<gene>
    <name evidence="1" type="ORF">UFOPK2754_00325</name>
    <name evidence="2" type="ORF">UFOPK3139_01292</name>
    <name evidence="3" type="ORF">UFOPK3543_02264</name>
    <name evidence="4" type="ORF">UFOPK3967_00444</name>
</gene>
<evidence type="ECO:0000313" key="2">
    <source>
        <dbReference type="EMBL" id="CAB4829313.1"/>
    </source>
</evidence>